<protein>
    <submittedName>
        <fullName evidence="5">DEAD/DEAH box helicase</fullName>
        <ecNumber evidence="5">3.6.4.-</ecNumber>
    </submittedName>
</protein>
<keyword evidence="2 5" id="KW-0547">Nucleotide-binding</keyword>
<dbReference type="SUPFAM" id="SSF52540">
    <property type="entry name" value="P-loop containing nucleoside triphosphate hydrolases"/>
    <property type="match status" value="2"/>
</dbReference>
<dbReference type="RefSeq" id="WP_377127182.1">
    <property type="nucleotide sequence ID" value="NZ_JBHRSD010000035.1"/>
</dbReference>
<keyword evidence="6" id="KW-1185">Reference proteome</keyword>
<accession>A0ABV7CP02</accession>
<sequence length="1391" mass="155523">MAFQLPNDSDVAILDAHLQQLPNDIVNLLKILAVADAPLNSRQVVQLAEYASRHLQRAFAILTPELKKHLIPLALIQVDHFGVHLPPLAAARIAKLLSEAEYQQLRNALQQSLGGYGTLTWQSQRSLYRHLIHNAIESGDCRQFEALLNLGKDPQLFDFERNQALLPLLFSPFEIEQFCRLSNVIQYQALATLFESQLRQGLTLGPVADIIEQVLNHNPHNTPLKLLLADYWLLNGDIAKLAALCPILGDSAWALQLQAALLFLQGEHNAALTEFENALQARQKYGRKKKQRLFGIPALCHLLTLLALGAEQEARYYDKLLEQVEHMRSNRKDNDAVYYSAIMLEAICKHVMNGAKFDLSKIDLVFLDEYQLFYARVLRLIGLCGVRWTNQFGHAEQQLANELAMAFSNQNVPLLVHFAEQLQGKEAQQALPLNIATLVSPKAAWETALERLTTLVSKAQPEPPTTASKPTRLVWELDIDYYSVTFRAKEQKATAKGWSKGRTVALERLAEHPQQFDYLTEQDKQLCRAIAVRPSYGYQRGLDYVLEGAAALHAAVNADNLILAANEQTIRISAKAPQLVVNHSGDDIIVTMATLPNYRDPIAPYAFHELKPRHWQFCQFAPEHVKIAEIVGEGGLVVPLEAKDKLLQSIAAIAPLLDIQSNLPDIHGELQQHNADNTLIINVTPYQQGLAFQCVIMPFGEQGPAFVPGIGNISQSAEINGKRLATTRDLAQEQQLLDTLDTLCPAFLAMSNNQLQQPELQAALETLEALQAIQTEQQATLAIKLRWPQGKKFSLSKRLESHSLQLAVSKKNEWFDLTGELQISAEQVIALKPLLGLVAASRGRFIALEGDTFLALSEELKQRLQLLADIGEQGLVHPLAIRQALDATTGLRMQTVPGWEELKTKMQESVTLDINLPTTLQASLREYQRQGFEWASRLAHWGAGACLADDMGLGKTLQALAVILSRAQHGPTLIIAPTSVCFNWQQEAFKFAPTLNFIMLAESQFGEARDQRLESLQPFDVVVISYGLLQRESEELQKIYWQTIVADEAQALKNPLAKRTVAAYQLKAAFKMVTTGTPIENNLTELWSLFRFINPGLLGNLKRFAARFALPIENRKEDPIAARRANQALKHLIQPFILRRIKQQVLQELPARTEINLQVTLSDAEMAFYEAIRQQAIESLSKTATIDNPGEQRLRMLAELVKLRQACCNPALLLGDARIPSSKLAMLDELVEELIENGHKALIFSQFVGHLQLIKQHLDTKGVRYQYLDGSTPVKARQSAVNAFQSGDGEVFLISLKAGGSGLNLTAADYVIHMDPWWNPAVEDQASDRAHRIGQKRPVTIYRLIAKHTIEEKIVSLHEHKRDLADKLLSDSDSVQTLSVSDMLMMLKETF</sequence>
<gene>
    <name evidence="5" type="ORF">ACFOEE_17205</name>
</gene>
<dbReference type="PROSITE" id="PS51194">
    <property type="entry name" value="HELICASE_CTER"/>
    <property type="match status" value="1"/>
</dbReference>
<dbReference type="Pfam" id="PF00176">
    <property type="entry name" value="SNF2-rel_dom"/>
    <property type="match status" value="1"/>
</dbReference>
<dbReference type="InterPro" id="IPR014001">
    <property type="entry name" value="Helicase_ATP-bd"/>
</dbReference>
<evidence type="ECO:0000313" key="5">
    <source>
        <dbReference type="EMBL" id="MFC3034248.1"/>
    </source>
</evidence>
<keyword evidence="2 5" id="KW-0347">Helicase</keyword>
<keyword evidence="2 5" id="KW-0067">ATP-binding</keyword>
<dbReference type="SMART" id="SM00490">
    <property type="entry name" value="HELICc"/>
    <property type="match status" value="1"/>
</dbReference>
<dbReference type="Proteomes" id="UP001595453">
    <property type="component" value="Unassembled WGS sequence"/>
</dbReference>
<dbReference type="InterPro" id="IPR027417">
    <property type="entry name" value="P-loop_NTPase"/>
</dbReference>
<dbReference type="Gene3D" id="3.40.50.10810">
    <property type="entry name" value="Tandem AAA-ATPase domain"/>
    <property type="match status" value="1"/>
</dbReference>
<dbReference type="CDD" id="cd18793">
    <property type="entry name" value="SF2_C_SNF"/>
    <property type="match status" value="1"/>
</dbReference>
<evidence type="ECO:0000256" key="2">
    <source>
        <dbReference type="ARBA" id="ARBA00022806"/>
    </source>
</evidence>
<dbReference type="SMART" id="SM00487">
    <property type="entry name" value="DEXDc"/>
    <property type="match status" value="1"/>
</dbReference>
<dbReference type="Gene3D" id="3.40.50.300">
    <property type="entry name" value="P-loop containing nucleotide triphosphate hydrolases"/>
    <property type="match status" value="1"/>
</dbReference>
<feature type="domain" description="Helicase ATP-binding" evidence="3">
    <location>
        <begin position="936"/>
        <end position="1096"/>
    </location>
</feature>
<dbReference type="InterPro" id="IPR038718">
    <property type="entry name" value="SNF2-like_sf"/>
</dbReference>
<evidence type="ECO:0000256" key="1">
    <source>
        <dbReference type="ARBA" id="ARBA00022801"/>
    </source>
</evidence>
<evidence type="ECO:0000259" key="4">
    <source>
        <dbReference type="PROSITE" id="PS51194"/>
    </source>
</evidence>
<keyword evidence="1 5" id="KW-0378">Hydrolase</keyword>
<organism evidence="5 6">
    <name type="scientific">Pseudoalteromonas fenneropenaei</name>
    <dbReference type="NCBI Taxonomy" id="1737459"/>
    <lineage>
        <taxon>Bacteria</taxon>
        <taxon>Pseudomonadati</taxon>
        <taxon>Pseudomonadota</taxon>
        <taxon>Gammaproteobacteria</taxon>
        <taxon>Alteromonadales</taxon>
        <taxon>Pseudoalteromonadaceae</taxon>
        <taxon>Pseudoalteromonas</taxon>
    </lineage>
</organism>
<proteinExistence type="predicted"/>
<evidence type="ECO:0000259" key="3">
    <source>
        <dbReference type="PROSITE" id="PS51192"/>
    </source>
</evidence>
<dbReference type="CDD" id="cd18012">
    <property type="entry name" value="DEXQc_arch_SWI2_SNF2"/>
    <property type="match status" value="1"/>
</dbReference>
<comment type="caution">
    <text evidence="5">The sequence shown here is derived from an EMBL/GenBank/DDBJ whole genome shotgun (WGS) entry which is preliminary data.</text>
</comment>
<dbReference type="EMBL" id="JBHRSD010000035">
    <property type="protein sequence ID" value="MFC3034248.1"/>
    <property type="molecule type" value="Genomic_DNA"/>
</dbReference>
<dbReference type="PANTHER" id="PTHR10799">
    <property type="entry name" value="SNF2/RAD54 HELICASE FAMILY"/>
    <property type="match status" value="1"/>
</dbReference>
<dbReference type="GO" id="GO:0016787">
    <property type="term" value="F:hydrolase activity"/>
    <property type="evidence" value="ECO:0007669"/>
    <property type="project" value="UniProtKB-KW"/>
</dbReference>
<dbReference type="InterPro" id="IPR001650">
    <property type="entry name" value="Helicase_C-like"/>
</dbReference>
<dbReference type="PROSITE" id="PS51192">
    <property type="entry name" value="HELICASE_ATP_BIND_1"/>
    <property type="match status" value="1"/>
</dbReference>
<dbReference type="GO" id="GO:0004386">
    <property type="term" value="F:helicase activity"/>
    <property type="evidence" value="ECO:0007669"/>
    <property type="project" value="UniProtKB-KW"/>
</dbReference>
<dbReference type="InterPro" id="IPR049730">
    <property type="entry name" value="SNF2/RAD54-like_C"/>
</dbReference>
<name>A0ABV7CP02_9GAMM</name>
<feature type="domain" description="Helicase C-terminal" evidence="4">
    <location>
        <begin position="1226"/>
        <end position="1386"/>
    </location>
</feature>
<reference evidence="6" key="1">
    <citation type="journal article" date="2019" name="Int. J. Syst. Evol. Microbiol.">
        <title>The Global Catalogue of Microorganisms (GCM) 10K type strain sequencing project: providing services to taxonomists for standard genome sequencing and annotation.</title>
        <authorList>
            <consortium name="The Broad Institute Genomics Platform"/>
            <consortium name="The Broad Institute Genome Sequencing Center for Infectious Disease"/>
            <person name="Wu L."/>
            <person name="Ma J."/>
        </authorList>
    </citation>
    <scope>NUCLEOTIDE SEQUENCE [LARGE SCALE GENOMIC DNA]</scope>
    <source>
        <strain evidence="6">KCTC 42730</strain>
    </source>
</reference>
<evidence type="ECO:0000313" key="6">
    <source>
        <dbReference type="Proteomes" id="UP001595453"/>
    </source>
</evidence>
<dbReference type="EC" id="3.6.4.-" evidence="5"/>
<dbReference type="InterPro" id="IPR000330">
    <property type="entry name" value="SNF2_N"/>
</dbReference>
<dbReference type="Pfam" id="PF00271">
    <property type="entry name" value="Helicase_C"/>
    <property type="match status" value="1"/>
</dbReference>